<keyword evidence="1" id="KW-1133">Transmembrane helix</keyword>
<feature type="transmembrane region" description="Helical" evidence="1">
    <location>
        <begin position="255"/>
        <end position="272"/>
    </location>
</feature>
<dbReference type="AlphaFoldDB" id="A0A2H0KGV3"/>
<sequence>MPTGRKVCLSFIITFLFCFPFALGKKYFISKHAKVLPLERQSKTVPNVVARVGEYQIGILSGWTSPYAEVYLNGQGTARKTAADENGYFEFFMVPVKKSYGELCLTSQDINLIPTLPVCLPAIPPTDNAEIIGVLLPPTISLERTKIHLGESTKASGMTFPDSEVDVYLFENYNNYNFHNIHNKLFSVFAAGLPKYSIRSNTNGYFEFSLPTSDPSENRLFAVSYLSNLSFPSYLGVFPSPKSNTLSLQVFKPNWLWLILLVLSILSVLSLLRKRKPHALLIPQNDLVKSPAFYDTSLGDL</sequence>
<name>A0A2H0KGV3_9BACT</name>
<dbReference type="Proteomes" id="UP000231371">
    <property type="component" value="Unassembled WGS sequence"/>
</dbReference>
<organism evidence="2 3">
    <name type="scientific">Candidatus Shapirobacteria bacterium CG11_big_fil_rev_8_21_14_0_20_40_12</name>
    <dbReference type="NCBI Taxonomy" id="1974889"/>
    <lineage>
        <taxon>Bacteria</taxon>
        <taxon>Candidatus Shapironibacteriota</taxon>
    </lineage>
</organism>
<protein>
    <submittedName>
        <fullName evidence="2">Uncharacterized protein</fullName>
    </submittedName>
</protein>
<proteinExistence type="predicted"/>
<keyword evidence="1" id="KW-0472">Membrane</keyword>
<accession>A0A2H0KGV3</accession>
<evidence type="ECO:0000313" key="2">
    <source>
        <dbReference type="EMBL" id="PIQ70480.1"/>
    </source>
</evidence>
<reference evidence="2 3" key="1">
    <citation type="submission" date="2017-09" db="EMBL/GenBank/DDBJ databases">
        <title>Depth-based differentiation of microbial function through sediment-hosted aquifers and enrichment of novel symbionts in the deep terrestrial subsurface.</title>
        <authorList>
            <person name="Probst A.J."/>
            <person name="Ladd B."/>
            <person name="Jarett J.K."/>
            <person name="Geller-Mcgrath D.E."/>
            <person name="Sieber C.M."/>
            <person name="Emerson J.B."/>
            <person name="Anantharaman K."/>
            <person name="Thomas B.C."/>
            <person name="Malmstrom R."/>
            <person name="Stieglmeier M."/>
            <person name="Klingl A."/>
            <person name="Woyke T."/>
            <person name="Ryan C.M."/>
            <person name="Banfield J.F."/>
        </authorList>
    </citation>
    <scope>NUCLEOTIDE SEQUENCE [LARGE SCALE GENOMIC DNA]</scope>
    <source>
        <strain evidence="2">CG11_big_fil_rev_8_21_14_0_20_40_12</strain>
    </source>
</reference>
<gene>
    <name evidence="2" type="ORF">COV89_00215</name>
</gene>
<keyword evidence="1" id="KW-0812">Transmembrane</keyword>
<comment type="caution">
    <text evidence="2">The sequence shown here is derived from an EMBL/GenBank/DDBJ whole genome shotgun (WGS) entry which is preliminary data.</text>
</comment>
<evidence type="ECO:0000256" key="1">
    <source>
        <dbReference type="SAM" id="Phobius"/>
    </source>
</evidence>
<dbReference type="EMBL" id="PCVI01000004">
    <property type="protein sequence ID" value="PIQ70480.1"/>
    <property type="molecule type" value="Genomic_DNA"/>
</dbReference>
<evidence type="ECO:0000313" key="3">
    <source>
        <dbReference type="Proteomes" id="UP000231371"/>
    </source>
</evidence>